<evidence type="ECO:0000256" key="5">
    <source>
        <dbReference type="ARBA" id="ARBA00022525"/>
    </source>
</evidence>
<name>A0A974BGE6_SEDHY</name>
<dbReference type="InterPro" id="IPR010930">
    <property type="entry name" value="Flg_bb/hook_C_dom"/>
</dbReference>
<keyword evidence="7" id="KW-0175">Coiled coil</keyword>
<evidence type="ECO:0000256" key="7">
    <source>
        <dbReference type="SAM" id="Coils"/>
    </source>
</evidence>
<feature type="domain" description="Flagellar hook-associated protein FlgK helical" evidence="10">
    <location>
        <begin position="104"/>
        <end position="354"/>
    </location>
</feature>
<evidence type="ECO:0000256" key="4">
    <source>
        <dbReference type="ARBA" id="ARBA00016244"/>
    </source>
</evidence>
<dbReference type="Pfam" id="PF06429">
    <property type="entry name" value="Flg_bbr_C"/>
    <property type="match status" value="1"/>
</dbReference>
<gene>
    <name evidence="11" type="primary">flgK</name>
    <name evidence="11" type="ORF">HZF24_00345</name>
</gene>
<proteinExistence type="inferred from homology"/>
<keyword evidence="5" id="KW-0964">Secreted</keyword>
<keyword evidence="11" id="KW-0966">Cell projection</keyword>
<dbReference type="InterPro" id="IPR053927">
    <property type="entry name" value="FlgK_helical"/>
</dbReference>
<evidence type="ECO:0000259" key="9">
    <source>
        <dbReference type="Pfam" id="PF06429"/>
    </source>
</evidence>
<keyword evidence="12" id="KW-1185">Reference proteome</keyword>
<dbReference type="SUPFAM" id="SSF64518">
    <property type="entry name" value="Phase 1 flagellin"/>
    <property type="match status" value="1"/>
</dbReference>
<dbReference type="EMBL" id="JACBNQ010000001">
    <property type="protein sequence ID" value="NYB72582.1"/>
    <property type="molecule type" value="Genomic_DNA"/>
</dbReference>
<dbReference type="GO" id="GO:0044780">
    <property type="term" value="P:bacterial-type flagellum assembly"/>
    <property type="evidence" value="ECO:0007669"/>
    <property type="project" value="InterPro"/>
</dbReference>
<evidence type="ECO:0000313" key="12">
    <source>
        <dbReference type="Proteomes" id="UP000611629"/>
    </source>
</evidence>
<comment type="caution">
    <text evidence="11">The sequence shown here is derived from an EMBL/GenBank/DDBJ whole genome shotgun (WGS) entry which is preliminary data.</text>
</comment>
<dbReference type="Pfam" id="PF22638">
    <property type="entry name" value="FlgK_D1"/>
    <property type="match status" value="1"/>
</dbReference>
<feature type="domain" description="Flagellar basal body rod protein N-terminal" evidence="8">
    <location>
        <begin position="11"/>
        <end position="39"/>
    </location>
</feature>
<dbReference type="GO" id="GO:0009424">
    <property type="term" value="C:bacterial-type flagellum hook"/>
    <property type="evidence" value="ECO:0007669"/>
    <property type="project" value="InterPro"/>
</dbReference>
<comment type="subcellular location">
    <subcellularLocation>
        <location evidence="1">Bacterial flagellum</location>
    </subcellularLocation>
    <subcellularLocation>
        <location evidence="2">Secreted</location>
    </subcellularLocation>
</comment>
<feature type="coiled-coil region" evidence="7">
    <location>
        <begin position="148"/>
        <end position="201"/>
    </location>
</feature>
<evidence type="ECO:0000259" key="8">
    <source>
        <dbReference type="Pfam" id="PF00460"/>
    </source>
</evidence>
<dbReference type="AlphaFoldDB" id="A0A974BGE6"/>
<accession>A0A974BGE6</accession>
<sequence length="528" mass="58693">MLRSTFLGYKTATSALKVHQNYMDVTGQNMANVNTKGYTRQRLDTSSFGFTARNLKFSLGGVVIGQGVNSLGVSQYRDAFLDLRYRTAAAKTGDQETQLEALIDVESILDEIMKEGMDSQFSDLLDQLHELTKSPSDPVLEGVVRTSAQLLTQMLNNYATQLETVREQQLEYMEKGATVDVNQLLKNISILNQQIKEANIGGNPALELNDERNLLIDELSSYLDIEVKIDKINIGGDNFVDELSINLKLSDGIKIKIIDNDEFAEFESGVPTGATDVEFRLKNNIDTGYTGSLDLTDRINNGQIGGYIKFLNGKGEYAATGDVDAKNKGIQYYQNMLDTLANKFARTMNNLNREPNFAADGTVDSWTSKRLFESRETGPITAKSIKISDAWAAATESYITNTIVKSDGDDSTGATDNILRMIDAFKEKNDFTTQFNGGGNGLFKGTFQEFVSFTITKLNLQTDDVEKTHESYLVSQYQIDYERSSLSSVDFNEEGVNLLQYSKSYNAAARLMTTLDEMLDTLINRMGV</sequence>
<dbReference type="PANTHER" id="PTHR30033">
    <property type="entry name" value="FLAGELLAR HOOK-ASSOCIATED PROTEIN 1"/>
    <property type="match status" value="1"/>
</dbReference>
<dbReference type="GO" id="GO:0005198">
    <property type="term" value="F:structural molecule activity"/>
    <property type="evidence" value="ECO:0007669"/>
    <property type="project" value="InterPro"/>
</dbReference>
<dbReference type="Proteomes" id="UP000611629">
    <property type="component" value="Unassembled WGS sequence"/>
</dbReference>
<comment type="similarity">
    <text evidence="3">Belongs to the flagella basal body rod proteins family.</text>
</comment>
<dbReference type="InterPro" id="IPR001444">
    <property type="entry name" value="Flag_bb_rod_N"/>
</dbReference>
<dbReference type="GO" id="GO:0005576">
    <property type="term" value="C:extracellular region"/>
    <property type="evidence" value="ECO:0007669"/>
    <property type="project" value="UniProtKB-SubCell"/>
</dbReference>
<dbReference type="InterPro" id="IPR002371">
    <property type="entry name" value="FlgK"/>
</dbReference>
<keyword evidence="11" id="KW-0969">Cilium</keyword>
<dbReference type="Pfam" id="PF00460">
    <property type="entry name" value="Flg_bb_rod"/>
    <property type="match status" value="1"/>
</dbReference>
<evidence type="ECO:0000256" key="1">
    <source>
        <dbReference type="ARBA" id="ARBA00004365"/>
    </source>
</evidence>
<evidence type="ECO:0000256" key="2">
    <source>
        <dbReference type="ARBA" id="ARBA00004613"/>
    </source>
</evidence>
<keyword evidence="11" id="KW-0282">Flagellum</keyword>
<evidence type="ECO:0000313" key="11">
    <source>
        <dbReference type="EMBL" id="NYB72582.1"/>
    </source>
</evidence>
<feature type="domain" description="Flagellar basal-body/hook protein C-terminal" evidence="9">
    <location>
        <begin position="487"/>
        <end position="524"/>
    </location>
</feature>
<protein>
    <recommendedName>
        <fullName evidence="4">Flagellar hook-associated protein 1</fullName>
    </recommendedName>
</protein>
<reference evidence="11" key="1">
    <citation type="submission" date="2020-07" db="EMBL/GenBank/DDBJ databases">
        <title>Genomic analysis of a strain of Sedimentibacter Hydroxybenzoicus DSM7310.</title>
        <authorList>
            <person name="Ma S."/>
        </authorList>
    </citation>
    <scope>NUCLEOTIDE SEQUENCE</scope>
    <source>
        <strain evidence="11">DSM 7310</strain>
    </source>
</reference>
<keyword evidence="6" id="KW-0975">Bacterial flagellum</keyword>
<evidence type="ECO:0000259" key="10">
    <source>
        <dbReference type="Pfam" id="PF22638"/>
    </source>
</evidence>
<organism evidence="11 12">
    <name type="scientific">Sedimentibacter hydroxybenzoicus DSM 7310</name>
    <dbReference type="NCBI Taxonomy" id="1123245"/>
    <lineage>
        <taxon>Bacteria</taxon>
        <taxon>Bacillati</taxon>
        <taxon>Bacillota</taxon>
        <taxon>Tissierellia</taxon>
        <taxon>Sedimentibacter</taxon>
    </lineage>
</organism>
<evidence type="ECO:0000256" key="3">
    <source>
        <dbReference type="ARBA" id="ARBA00009677"/>
    </source>
</evidence>
<dbReference type="PANTHER" id="PTHR30033:SF1">
    <property type="entry name" value="FLAGELLAR HOOK-ASSOCIATED PROTEIN 1"/>
    <property type="match status" value="1"/>
</dbReference>
<dbReference type="NCBIfam" id="TIGR02492">
    <property type="entry name" value="flgK_ends"/>
    <property type="match status" value="1"/>
</dbReference>
<evidence type="ECO:0000256" key="6">
    <source>
        <dbReference type="ARBA" id="ARBA00023143"/>
    </source>
</evidence>
<dbReference type="RefSeq" id="WP_179236271.1">
    <property type="nucleotide sequence ID" value="NZ_JACBNQ010000001.1"/>
</dbReference>